<evidence type="ECO:0000256" key="1">
    <source>
        <dbReference type="ARBA" id="ARBA00011066"/>
    </source>
</evidence>
<dbReference type="NCBIfam" id="TIGR00746">
    <property type="entry name" value="arcC"/>
    <property type="match status" value="1"/>
</dbReference>
<evidence type="ECO:0000313" key="9">
    <source>
        <dbReference type="EMBL" id="HGQ55661.1"/>
    </source>
</evidence>
<keyword evidence="3" id="KW-0547">Nucleotide-binding</keyword>
<dbReference type="InterPro" id="IPR001048">
    <property type="entry name" value="Asp/Glu/Uridylate_kinase"/>
</dbReference>
<dbReference type="FunFam" id="3.40.1160.10:FF:000007">
    <property type="entry name" value="Carbamate kinase"/>
    <property type="match status" value="1"/>
</dbReference>
<dbReference type="GO" id="GO:0005829">
    <property type="term" value="C:cytosol"/>
    <property type="evidence" value="ECO:0007669"/>
    <property type="project" value="TreeGrafter"/>
</dbReference>
<dbReference type="EMBL" id="DSZH01000008">
    <property type="protein sequence ID" value="HGU46954.1"/>
    <property type="molecule type" value="Genomic_DNA"/>
</dbReference>
<dbReference type="InterPro" id="IPR036393">
    <property type="entry name" value="AceGlu_kinase-like_sf"/>
</dbReference>
<dbReference type="AlphaFoldDB" id="A0A7C4W8R6"/>
<proteinExistence type="inferred from homology"/>
<dbReference type="CDD" id="cd04235">
    <property type="entry name" value="AAK_CK"/>
    <property type="match status" value="1"/>
</dbReference>
<keyword evidence="5" id="KW-0067">ATP-binding</keyword>
<dbReference type="PANTHER" id="PTHR30409">
    <property type="entry name" value="CARBAMATE KINASE"/>
    <property type="match status" value="1"/>
</dbReference>
<comment type="similarity">
    <text evidence="1 7">Belongs to the carbamate kinase family.</text>
</comment>
<dbReference type="GO" id="GO:0005524">
    <property type="term" value="F:ATP binding"/>
    <property type="evidence" value="ECO:0007669"/>
    <property type="project" value="UniProtKB-KW"/>
</dbReference>
<evidence type="ECO:0000256" key="3">
    <source>
        <dbReference type="ARBA" id="ARBA00022741"/>
    </source>
</evidence>
<dbReference type="Gene3D" id="3.40.1160.10">
    <property type="entry name" value="Acetylglutamate kinase-like"/>
    <property type="match status" value="1"/>
</dbReference>
<comment type="caution">
    <text evidence="10">The sequence shown here is derived from an EMBL/GenBank/DDBJ whole genome shotgun (WGS) entry which is preliminary data.</text>
</comment>
<sequence>MKKICVCAIGGNSLIKEGGGISFDDQLNTVYETCENLVPVIENGYELLITHGNGPQVGYLLLKNHLSRNFLPEEPLDCANAMTQGEIGYMISLAMTNVLKRNKIDKEVVTVITRVLVNENDEDFKKPSKPIGPFYTREEMEVLKRKYGWVFVEDAYRGFRRVVPSPKPKRIIEISAIRKLLEEGKIVIAGGGGGIGVIEKNGDYFGIACVIDKDLTGSLLAKELNASLFIISTAVPYVYLNYGKKDRKPLRKVTLSEIIKYYKEGHFPKGSMGPKIEAAINFLKNGGKVVIITSPENIGKALKGKVGTRILR</sequence>
<dbReference type="GO" id="GO:0019546">
    <property type="term" value="P:L-arginine deiminase pathway"/>
    <property type="evidence" value="ECO:0007669"/>
    <property type="project" value="TreeGrafter"/>
</dbReference>
<reference evidence="10" key="1">
    <citation type="journal article" date="2020" name="mSystems">
        <title>Genome- and Community-Level Interaction Insights into Carbon Utilization and Element Cycling Functions of Hydrothermarchaeota in Hydrothermal Sediment.</title>
        <authorList>
            <person name="Zhou Z."/>
            <person name="Liu Y."/>
            <person name="Xu W."/>
            <person name="Pan J."/>
            <person name="Luo Z.H."/>
            <person name="Li M."/>
        </authorList>
    </citation>
    <scope>NUCLEOTIDE SEQUENCE [LARGE SCALE GENOMIC DNA]</scope>
    <source>
        <strain evidence="10">SpSt-594</strain>
        <strain evidence="9">SpSt-655</strain>
    </source>
</reference>
<organism evidence="10">
    <name type="scientific">candidate division WOR-3 bacterium</name>
    <dbReference type="NCBI Taxonomy" id="2052148"/>
    <lineage>
        <taxon>Bacteria</taxon>
        <taxon>Bacteria division WOR-3</taxon>
    </lineage>
</organism>
<dbReference type="PROSITE" id="PS01128">
    <property type="entry name" value="SHIKIMATE_KINASE"/>
    <property type="match status" value="1"/>
</dbReference>
<evidence type="ECO:0000256" key="2">
    <source>
        <dbReference type="ARBA" id="ARBA00022679"/>
    </source>
</evidence>
<accession>A0A7C4W8R6</accession>
<dbReference type="InterPro" id="IPR003964">
    <property type="entry name" value="Carb_kinase"/>
</dbReference>
<dbReference type="NCBIfam" id="NF009007">
    <property type="entry name" value="PRK12352.1"/>
    <property type="match status" value="1"/>
</dbReference>
<dbReference type="PRINTS" id="PR01469">
    <property type="entry name" value="CARBMTKINASE"/>
</dbReference>
<feature type="domain" description="Aspartate/glutamate/uridylate kinase" evidence="8">
    <location>
        <begin position="3"/>
        <end position="293"/>
    </location>
</feature>
<evidence type="ECO:0000259" key="8">
    <source>
        <dbReference type="Pfam" id="PF00696"/>
    </source>
</evidence>
<evidence type="ECO:0000256" key="5">
    <source>
        <dbReference type="ARBA" id="ARBA00022840"/>
    </source>
</evidence>
<protein>
    <recommendedName>
        <fullName evidence="6 7">Carbamate kinase</fullName>
    </recommendedName>
</protein>
<dbReference type="EMBL" id="DTBX01000150">
    <property type="protein sequence ID" value="HGQ55661.1"/>
    <property type="molecule type" value="Genomic_DNA"/>
</dbReference>
<dbReference type="GO" id="GO:0008804">
    <property type="term" value="F:carbamate kinase activity"/>
    <property type="evidence" value="ECO:0007669"/>
    <property type="project" value="UniProtKB-UniRule"/>
</dbReference>
<evidence type="ECO:0000313" key="10">
    <source>
        <dbReference type="EMBL" id="HGU46954.1"/>
    </source>
</evidence>
<keyword evidence="4 7" id="KW-0418">Kinase</keyword>
<evidence type="ECO:0000256" key="4">
    <source>
        <dbReference type="ARBA" id="ARBA00022777"/>
    </source>
</evidence>
<evidence type="ECO:0000256" key="7">
    <source>
        <dbReference type="PIRNR" id="PIRNR000723"/>
    </source>
</evidence>
<dbReference type="Pfam" id="PF00696">
    <property type="entry name" value="AA_kinase"/>
    <property type="match status" value="1"/>
</dbReference>
<dbReference type="SUPFAM" id="SSF53633">
    <property type="entry name" value="Carbamate kinase-like"/>
    <property type="match status" value="1"/>
</dbReference>
<dbReference type="PANTHER" id="PTHR30409:SF1">
    <property type="entry name" value="CARBAMATE KINASE-RELATED"/>
    <property type="match status" value="1"/>
</dbReference>
<name>A0A7C4W8R6_UNCW3</name>
<dbReference type="PIRSF" id="PIRSF000723">
    <property type="entry name" value="Carbamate_kin"/>
    <property type="match status" value="1"/>
</dbReference>
<dbReference type="InterPro" id="IPR023000">
    <property type="entry name" value="Shikimate_kinase_CS"/>
</dbReference>
<gene>
    <name evidence="10" type="primary">arcC</name>
    <name evidence="10" type="ORF">ENT60_00125</name>
    <name evidence="9" type="ORF">ENU28_04275</name>
</gene>
<evidence type="ECO:0000256" key="6">
    <source>
        <dbReference type="NCBIfam" id="TIGR00746"/>
    </source>
</evidence>
<keyword evidence="2 7" id="KW-0808">Transferase</keyword>